<dbReference type="HOGENOM" id="CLU_1155491_0_0_3"/>
<dbReference type="AlphaFoldDB" id="K9W743"/>
<sequence>MQATEQNNITLPLHNWEALQQLEREKDYLSATYAECSAAAIAALPLVGYPAFIMFALAYKPLDQIQKLARLIKVMRLLLEEFEHLGVQIFPTLEVPEQRNPLDLFVRFPKKAHILMSIRSKGESQIVYNEAKEGLYVKRDKKGIKDWKPCPLVELADYTNWLTKNRQIFGMSSREVRNVPLTKVLILWKPTSIYNHRDELYTAIGSLKLLLLKRKGAAFLIPEEDIVKFIKAFLARYEEKEA</sequence>
<evidence type="ECO:0000313" key="3">
    <source>
        <dbReference type="Proteomes" id="UP000010472"/>
    </source>
</evidence>
<organism evidence="2 3">
    <name type="scientific">Crinalium epipsammum PCC 9333</name>
    <dbReference type="NCBI Taxonomy" id="1173022"/>
    <lineage>
        <taxon>Bacteria</taxon>
        <taxon>Bacillati</taxon>
        <taxon>Cyanobacteriota</taxon>
        <taxon>Cyanophyceae</taxon>
        <taxon>Gomontiellales</taxon>
        <taxon>Gomontiellaceae</taxon>
        <taxon>Crinalium</taxon>
    </lineage>
</organism>
<gene>
    <name evidence="2" type="ORF">Cri9333_4843</name>
</gene>
<dbReference type="Proteomes" id="UP000010472">
    <property type="component" value="Plasmid pCRI9333.03"/>
</dbReference>
<evidence type="ECO:0000256" key="1">
    <source>
        <dbReference type="SAM" id="Phobius"/>
    </source>
</evidence>
<accession>K9W743</accession>
<keyword evidence="3" id="KW-1185">Reference proteome</keyword>
<dbReference type="PATRIC" id="fig|1173022.3.peg.5233"/>
<proteinExistence type="predicted"/>
<dbReference type="OrthoDB" id="481114at2"/>
<keyword evidence="1" id="KW-1133">Transmembrane helix</keyword>
<dbReference type="RefSeq" id="WP_015205605.1">
    <property type="nucleotide sequence ID" value="NC_019754.1"/>
</dbReference>
<protein>
    <submittedName>
        <fullName evidence="2">Uncharacterized protein</fullName>
    </submittedName>
</protein>
<geneLocation type="plasmid" evidence="2 3">
    <name>pCRI9333.03</name>
</geneLocation>
<feature type="transmembrane region" description="Helical" evidence="1">
    <location>
        <begin position="38"/>
        <end position="59"/>
    </location>
</feature>
<dbReference type="EMBL" id="CP003623">
    <property type="protein sequence ID" value="AFZ15609.1"/>
    <property type="molecule type" value="Genomic_DNA"/>
</dbReference>
<dbReference type="KEGG" id="cep:Cri9333_4843"/>
<evidence type="ECO:0000313" key="2">
    <source>
        <dbReference type="EMBL" id="AFZ15609.1"/>
    </source>
</evidence>
<reference evidence="2 3" key="1">
    <citation type="submission" date="2012-06" db="EMBL/GenBank/DDBJ databases">
        <title>Finished plasmid 3 of genome of Crinalium epipsammum PCC 9333.</title>
        <authorList>
            <consortium name="US DOE Joint Genome Institute"/>
            <person name="Gugger M."/>
            <person name="Coursin T."/>
            <person name="Rippka R."/>
            <person name="Tandeau De Marsac N."/>
            <person name="Huntemann M."/>
            <person name="Wei C.-L."/>
            <person name="Han J."/>
            <person name="Detter J.C."/>
            <person name="Han C."/>
            <person name="Tapia R."/>
            <person name="Davenport K."/>
            <person name="Daligault H."/>
            <person name="Erkkila T."/>
            <person name="Gu W."/>
            <person name="Munk A.C.C."/>
            <person name="Teshima H."/>
            <person name="Xu Y."/>
            <person name="Chain P."/>
            <person name="Chen A."/>
            <person name="Krypides N."/>
            <person name="Mavromatis K."/>
            <person name="Markowitz V."/>
            <person name="Szeto E."/>
            <person name="Ivanova N."/>
            <person name="Mikhailova N."/>
            <person name="Ovchinnikova G."/>
            <person name="Pagani I."/>
            <person name="Pati A."/>
            <person name="Goodwin L."/>
            <person name="Peters L."/>
            <person name="Pitluck S."/>
            <person name="Woyke T."/>
            <person name="Kerfeld C."/>
        </authorList>
    </citation>
    <scope>NUCLEOTIDE SEQUENCE [LARGE SCALE GENOMIC DNA]</scope>
    <source>
        <strain evidence="2 3">PCC 9333</strain>
        <plasmid evidence="3">Plasmid pCRI9333.03</plasmid>
    </source>
</reference>
<name>K9W743_9CYAN</name>
<keyword evidence="2" id="KW-0614">Plasmid</keyword>
<keyword evidence="1" id="KW-0812">Transmembrane</keyword>
<keyword evidence="1" id="KW-0472">Membrane</keyword>